<dbReference type="FunFam" id="3.40.30.10:FF:000295">
    <property type="entry name" value="Glutathione S-transferase unclassified 1"/>
    <property type="match status" value="1"/>
</dbReference>
<dbReference type="InterPro" id="IPR051369">
    <property type="entry name" value="GST_Theta"/>
</dbReference>
<dbReference type="EMBL" id="JAKCXM010000114">
    <property type="protein sequence ID" value="KAJ0401955.1"/>
    <property type="molecule type" value="Genomic_DNA"/>
</dbReference>
<dbReference type="Pfam" id="PF02798">
    <property type="entry name" value="GST_N"/>
    <property type="match status" value="1"/>
</dbReference>
<dbReference type="PANTHER" id="PTHR43917:SF8">
    <property type="entry name" value="GH16740P-RELATED"/>
    <property type="match status" value="1"/>
</dbReference>
<dbReference type="AlphaFoldDB" id="A0AAD5LKT0"/>
<dbReference type="SUPFAM" id="SSF52833">
    <property type="entry name" value="Thioredoxin-like"/>
    <property type="match status" value="1"/>
</dbReference>
<dbReference type="InterPro" id="IPR036249">
    <property type="entry name" value="Thioredoxin-like_sf"/>
</dbReference>
<dbReference type="PANTHER" id="PTHR43917">
    <property type="match status" value="1"/>
</dbReference>
<dbReference type="InterPro" id="IPR004045">
    <property type="entry name" value="Glutathione_S-Trfase_N"/>
</dbReference>
<evidence type="ECO:0000256" key="1">
    <source>
        <dbReference type="ARBA" id="ARBA00004496"/>
    </source>
</evidence>
<evidence type="ECO:0000256" key="2">
    <source>
        <dbReference type="ARBA" id="ARBA00022490"/>
    </source>
</evidence>
<keyword evidence="7" id="KW-1185">Reference proteome</keyword>
<dbReference type="GO" id="GO:0006749">
    <property type="term" value="P:glutathione metabolic process"/>
    <property type="evidence" value="ECO:0007669"/>
    <property type="project" value="TreeGrafter"/>
</dbReference>
<reference evidence="6" key="1">
    <citation type="submission" date="2021-12" db="EMBL/GenBank/DDBJ databases">
        <title>Prjna785345.</title>
        <authorList>
            <person name="Rujirawat T."/>
            <person name="Krajaejun T."/>
        </authorList>
    </citation>
    <scope>NUCLEOTIDE SEQUENCE</scope>
    <source>
        <strain evidence="6">Pi057C3</strain>
    </source>
</reference>
<keyword evidence="2" id="KW-0963">Cytoplasm</keyword>
<evidence type="ECO:0000313" key="7">
    <source>
        <dbReference type="Proteomes" id="UP001209570"/>
    </source>
</evidence>
<sequence>MAQLPLHDEVHTVMNGFMKATGLENVGKTEPTPAPSQHRRITLPFAIDMTLKLYGHLISQPTRAVAWLLRVKGVSYELVPTMPKNGDTRTPEYLRMNPNALVPTIKDGDFTLFEGNAILAYLAEKHHWTDVYPTDLHTRAKIHQYLHWHHTNVRLGTPQVLLPYIMKVNGAATPEHLEKIATKEQTIGRFVGILEQLFKAPYIAENHAPTLADYACYCELDQLEAMEVFDFGKYAKTSDWMKRMKEIPHHDEVREPLFTFLEKMKLKPVQQ</sequence>
<accession>A0AAD5LKT0</accession>
<dbReference type="Gene3D" id="1.20.1050.10">
    <property type="match status" value="1"/>
</dbReference>
<dbReference type="FunFam" id="1.20.1050.10:FF:000039">
    <property type="entry name" value="Glutathione S-transferase theta-1"/>
    <property type="match status" value="1"/>
</dbReference>
<feature type="domain" description="GST N-terminal" evidence="4">
    <location>
        <begin position="49"/>
        <end position="130"/>
    </location>
</feature>
<feature type="domain" description="GST C-terminal" evidence="5">
    <location>
        <begin position="135"/>
        <end position="269"/>
    </location>
</feature>
<dbReference type="SFLD" id="SFLDS00019">
    <property type="entry name" value="Glutathione_Transferase_(cytos"/>
    <property type="match status" value="1"/>
</dbReference>
<comment type="caution">
    <text evidence="6">The sequence shown here is derived from an EMBL/GenBank/DDBJ whole genome shotgun (WGS) entry which is preliminary data.</text>
</comment>
<comment type="subcellular location">
    <subcellularLocation>
        <location evidence="1">Cytoplasm</location>
    </subcellularLocation>
</comment>
<evidence type="ECO:0000259" key="4">
    <source>
        <dbReference type="PROSITE" id="PS50404"/>
    </source>
</evidence>
<dbReference type="PROSITE" id="PS50404">
    <property type="entry name" value="GST_NTER"/>
    <property type="match status" value="1"/>
</dbReference>
<dbReference type="InterPro" id="IPR036282">
    <property type="entry name" value="Glutathione-S-Trfase_C_sf"/>
</dbReference>
<dbReference type="Gene3D" id="3.40.30.10">
    <property type="entry name" value="Glutaredoxin"/>
    <property type="match status" value="1"/>
</dbReference>
<proteinExistence type="predicted"/>
<name>A0AAD5LKT0_PYTIN</name>
<evidence type="ECO:0000313" key="6">
    <source>
        <dbReference type="EMBL" id="KAJ0401955.1"/>
    </source>
</evidence>
<dbReference type="GO" id="GO:0004364">
    <property type="term" value="F:glutathione transferase activity"/>
    <property type="evidence" value="ECO:0007669"/>
    <property type="project" value="TreeGrafter"/>
</dbReference>
<evidence type="ECO:0000256" key="3">
    <source>
        <dbReference type="ARBA" id="ARBA00022679"/>
    </source>
</evidence>
<keyword evidence="3" id="KW-0808">Transferase</keyword>
<dbReference type="SUPFAM" id="SSF47616">
    <property type="entry name" value="GST C-terminal domain-like"/>
    <property type="match status" value="1"/>
</dbReference>
<dbReference type="InterPro" id="IPR040079">
    <property type="entry name" value="Glutathione_S-Trfase"/>
</dbReference>
<evidence type="ECO:0008006" key="8">
    <source>
        <dbReference type="Google" id="ProtNLM"/>
    </source>
</evidence>
<dbReference type="SFLD" id="SFLDG00358">
    <property type="entry name" value="Main_(cytGST)"/>
    <property type="match status" value="1"/>
</dbReference>
<dbReference type="Proteomes" id="UP001209570">
    <property type="component" value="Unassembled WGS sequence"/>
</dbReference>
<dbReference type="InterPro" id="IPR010987">
    <property type="entry name" value="Glutathione-S-Trfase_C-like"/>
</dbReference>
<organism evidence="6 7">
    <name type="scientific">Pythium insidiosum</name>
    <name type="common">Pythiosis disease agent</name>
    <dbReference type="NCBI Taxonomy" id="114742"/>
    <lineage>
        <taxon>Eukaryota</taxon>
        <taxon>Sar</taxon>
        <taxon>Stramenopiles</taxon>
        <taxon>Oomycota</taxon>
        <taxon>Peronosporomycetes</taxon>
        <taxon>Pythiales</taxon>
        <taxon>Pythiaceae</taxon>
        <taxon>Pythium</taxon>
    </lineage>
</organism>
<dbReference type="PROSITE" id="PS50405">
    <property type="entry name" value="GST_CTER"/>
    <property type="match status" value="1"/>
</dbReference>
<dbReference type="GO" id="GO:0005737">
    <property type="term" value="C:cytoplasm"/>
    <property type="evidence" value="ECO:0007669"/>
    <property type="project" value="UniProtKB-SubCell"/>
</dbReference>
<gene>
    <name evidence="6" type="ORF">P43SY_002002</name>
</gene>
<evidence type="ECO:0000259" key="5">
    <source>
        <dbReference type="PROSITE" id="PS50405"/>
    </source>
</evidence>
<protein>
    <recommendedName>
        <fullName evidence="8">Glutathione transferase, theta class</fullName>
    </recommendedName>
</protein>